<evidence type="ECO:0000256" key="4">
    <source>
        <dbReference type="ARBA" id="ARBA00022490"/>
    </source>
</evidence>
<comment type="similarity">
    <text evidence="2 10">Belongs to the methyltransferase superfamily. L-isoaspartyl/D-aspartyl protein methyltransferase family.</text>
</comment>
<dbReference type="GO" id="GO:0043025">
    <property type="term" value="C:neuronal cell body"/>
    <property type="evidence" value="ECO:0007669"/>
    <property type="project" value="EnsemblMetazoa"/>
</dbReference>
<dbReference type="EnsemblMetazoa" id="CJA18710.1">
    <property type="protein sequence ID" value="CJA18710.1"/>
    <property type="gene ID" value="WBGene00137916"/>
</dbReference>
<evidence type="ECO:0000256" key="2">
    <source>
        <dbReference type="ARBA" id="ARBA00005369"/>
    </source>
</evidence>
<dbReference type="GO" id="GO:0032259">
    <property type="term" value="P:methylation"/>
    <property type="evidence" value="ECO:0007669"/>
    <property type="project" value="UniProtKB-KW"/>
</dbReference>
<dbReference type="GO" id="GO:0010506">
    <property type="term" value="P:regulation of autophagy"/>
    <property type="evidence" value="ECO:0007669"/>
    <property type="project" value="EnsemblMetazoa"/>
</dbReference>
<dbReference type="PANTHER" id="PTHR11579:SF0">
    <property type="entry name" value="PROTEIN-L-ISOASPARTATE(D-ASPARTATE) O-METHYLTRANSFERASE"/>
    <property type="match status" value="1"/>
</dbReference>
<dbReference type="GO" id="GO:0004719">
    <property type="term" value="F:protein-L-isoaspartate (D-aspartate) O-methyltransferase activity"/>
    <property type="evidence" value="ECO:0007669"/>
    <property type="project" value="UniProtKB-UniRule"/>
</dbReference>
<keyword evidence="7 10" id="KW-0949">S-adenosyl-L-methionine</keyword>
<evidence type="ECO:0000256" key="10">
    <source>
        <dbReference type="RuleBase" id="RU003802"/>
    </source>
</evidence>
<proteinExistence type="inferred from homology"/>
<keyword evidence="12" id="KW-1185">Reference proteome</keyword>
<comment type="function">
    <text evidence="9">Initiates the repair of damaged proteins by catalyzing methyl esterification of L-isoaspartyl and D-aspartyl residues produced by spontaneous isomerization and racemization of L-aspartyl and L-asparaginyl residues in aging peptides and proteins.</text>
</comment>
<sequence>MAWRSSGSSNAELVGNLKRNGVFSNGRVSEAMLAVDRGDFTSSHPYEDSPQRIGYNATISAPHMHAAALEYLRNHLVAGANALDVGSGSGYLTTCMALMVGTSGTVVGVEHIPELVTLSKENVKKHHRELLDSGNIILTEGDGRLGFAEKAPYNAIHVGAAAKGLPKALIEQLAEGGRMMIPVAQADGNQVFMQIDKIDGAIRETMIEHVIYVPLTSREKQWSSR</sequence>
<dbReference type="EC" id="2.1.1.77" evidence="10"/>
<keyword evidence="4" id="KW-0963">Cytoplasm</keyword>
<dbReference type="PANTHER" id="PTHR11579">
    <property type="entry name" value="PROTEIN-L-ISOASPARTATE O-METHYLTRANSFERASE"/>
    <property type="match status" value="1"/>
</dbReference>
<organism evidence="11 12">
    <name type="scientific">Caenorhabditis japonica</name>
    <dbReference type="NCBI Taxonomy" id="281687"/>
    <lineage>
        <taxon>Eukaryota</taxon>
        <taxon>Metazoa</taxon>
        <taxon>Ecdysozoa</taxon>
        <taxon>Nematoda</taxon>
        <taxon>Chromadorea</taxon>
        <taxon>Rhabditida</taxon>
        <taxon>Rhabditina</taxon>
        <taxon>Rhabditomorpha</taxon>
        <taxon>Rhabditoidea</taxon>
        <taxon>Rhabditidae</taxon>
        <taxon>Peloderinae</taxon>
        <taxon>Caenorhabditis</taxon>
    </lineage>
</organism>
<evidence type="ECO:0000256" key="6">
    <source>
        <dbReference type="ARBA" id="ARBA00022679"/>
    </source>
</evidence>
<keyword evidence="5 10" id="KW-0489">Methyltransferase</keyword>
<dbReference type="GO" id="GO:0042594">
    <property type="term" value="P:response to starvation"/>
    <property type="evidence" value="ECO:0007669"/>
    <property type="project" value="EnsemblMetazoa"/>
</dbReference>
<dbReference type="AlphaFoldDB" id="A0A8R1I232"/>
<evidence type="ECO:0000313" key="11">
    <source>
        <dbReference type="EnsemblMetazoa" id="CJA18710.1"/>
    </source>
</evidence>
<comment type="subcellular location">
    <subcellularLocation>
        <location evidence="1">Cytoplasm</location>
        <location evidence="1">Cytosol</location>
    </subcellularLocation>
</comment>
<dbReference type="Gene3D" id="3.40.50.150">
    <property type="entry name" value="Vaccinia Virus protein VP39"/>
    <property type="match status" value="1"/>
</dbReference>
<evidence type="ECO:0000256" key="1">
    <source>
        <dbReference type="ARBA" id="ARBA00004514"/>
    </source>
</evidence>
<protein>
    <recommendedName>
        <fullName evidence="10">Protein-L-isoaspartate O-methyltransferase</fullName>
        <ecNumber evidence="10">2.1.1.77</ecNumber>
    </recommendedName>
</protein>
<evidence type="ECO:0000256" key="8">
    <source>
        <dbReference type="ARBA" id="ARBA00035815"/>
    </source>
</evidence>
<evidence type="ECO:0000256" key="7">
    <source>
        <dbReference type="ARBA" id="ARBA00022691"/>
    </source>
</evidence>
<dbReference type="SUPFAM" id="SSF53335">
    <property type="entry name" value="S-adenosyl-L-methionine-dependent methyltransferases"/>
    <property type="match status" value="1"/>
</dbReference>
<reference evidence="11" key="2">
    <citation type="submission" date="2022-06" db="UniProtKB">
        <authorList>
            <consortium name="EnsemblMetazoa"/>
        </authorList>
    </citation>
    <scope>IDENTIFICATION</scope>
    <source>
        <strain evidence="11">DF5081</strain>
    </source>
</reference>
<dbReference type="GO" id="GO:0030424">
    <property type="term" value="C:axon"/>
    <property type="evidence" value="ECO:0007669"/>
    <property type="project" value="EnsemblMetazoa"/>
</dbReference>
<dbReference type="InterPro" id="IPR029063">
    <property type="entry name" value="SAM-dependent_MTases_sf"/>
</dbReference>
<keyword evidence="6 10" id="KW-0808">Transferase</keyword>
<name>A0A8R1I232_CAEJA</name>
<evidence type="ECO:0000256" key="9">
    <source>
        <dbReference type="ARBA" id="ARBA00054057"/>
    </source>
</evidence>
<dbReference type="FunFam" id="3.40.50.150:FF:000235">
    <property type="entry name" value="Protein-L-isoaspartate O-methyltransferase"/>
    <property type="match status" value="1"/>
</dbReference>
<dbReference type="Proteomes" id="UP000005237">
    <property type="component" value="Unassembled WGS sequence"/>
</dbReference>
<dbReference type="CDD" id="cd02440">
    <property type="entry name" value="AdoMet_MTases"/>
    <property type="match status" value="1"/>
</dbReference>
<evidence type="ECO:0000256" key="5">
    <source>
        <dbReference type="ARBA" id="ARBA00022603"/>
    </source>
</evidence>
<dbReference type="GO" id="GO:0005829">
    <property type="term" value="C:cytosol"/>
    <property type="evidence" value="ECO:0007669"/>
    <property type="project" value="UniProtKB-SubCell"/>
</dbReference>
<dbReference type="PROSITE" id="PS01279">
    <property type="entry name" value="PCMT"/>
    <property type="match status" value="1"/>
</dbReference>
<accession>A0A8R1I232</accession>
<comment type="catalytic activity">
    <reaction evidence="8">
        <text>[protein]-L-isoaspartate + S-adenosyl-L-methionine = [protein]-L-isoaspartate alpha-methyl ester + S-adenosyl-L-homocysteine</text>
        <dbReference type="Rhea" id="RHEA:12705"/>
        <dbReference type="Rhea" id="RHEA-COMP:12143"/>
        <dbReference type="Rhea" id="RHEA-COMP:12144"/>
        <dbReference type="ChEBI" id="CHEBI:57856"/>
        <dbReference type="ChEBI" id="CHEBI:59789"/>
        <dbReference type="ChEBI" id="CHEBI:90596"/>
        <dbReference type="ChEBI" id="CHEBI:90598"/>
        <dbReference type="EC" id="2.1.1.77"/>
    </reaction>
    <physiologicalReaction direction="left-to-right" evidence="8">
        <dbReference type="Rhea" id="RHEA:12706"/>
    </physiologicalReaction>
</comment>
<dbReference type="GO" id="GO:0033555">
    <property type="term" value="P:multicellular organismal response to stress"/>
    <property type="evidence" value="ECO:0007669"/>
    <property type="project" value="EnsemblMetazoa"/>
</dbReference>
<dbReference type="NCBIfam" id="TIGR00080">
    <property type="entry name" value="pimt"/>
    <property type="match status" value="1"/>
</dbReference>
<comment type="subunit">
    <text evidence="3">Monomer.</text>
</comment>
<dbReference type="Pfam" id="PF01135">
    <property type="entry name" value="PCMT"/>
    <property type="match status" value="1"/>
</dbReference>
<reference evidence="12" key="1">
    <citation type="submission" date="2010-08" db="EMBL/GenBank/DDBJ databases">
        <authorList>
            <consortium name="Caenorhabditis japonica Sequencing Consortium"/>
            <person name="Wilson R.K."/>
        </authorList>
    </citation>
    <scope>NUCLEOTIDE SEQUENCE [LARGE SCALE GENOMIC DNA]</scope>
    <source>
        <strain evidence="12">DF5081</strain>
    </source>
</reference>
<evidence type="ECO:0000256" key="3">
    <source>
        <dbReference type="ARBA" id="ARBA00011245"/>
    </source>
</evidence>
<evidence type="ECO:0000313" key="12">
    <source>
        <dbReference type="Proteomes" id="UP000005237"/>
    </source>
</evidence>
<dbReference type="OMA" id="HMHASAC"/>
<dbReference type="InterPro" id="IPR000682">
    <property type="entry name" value="PCMT"/>
</dbReference>